<dbReference type="EMBL" id="JAZBJM010000003">
    <property type="protein sequence ID" value="MEM0517999.1"/>
    <property type="molecule type" value="Genomic_DNA"/>
</dbReference>
<dbReference type="PANTHER" id="PTHR47739">
    <property type="entry name" value="TRNA1(VAL) (ADENINE(37)-N6)-METHYLTRANSFERASE"/>
    <property type="match status" value="1"/>
</dbReference>
<dbReference type="GO" id="GO:0008033">
    <property type="term" value="P:tRNA processing"/>
    <property type="evidence" value="ECO:0007669"/>
    <property type="project" value="UniProtKB-UniRule"/>
</dbReference>
<dbReference type="PRINTS" id="PR00507">
    <property type="entry name" value="N12N6MTFRASE"/>
</dbReference>
<dbReference type="Gene3D" id="3.40.50.150">
    <property type="entry name" value="Vaccinia Virus protein VP39"/>
    <property type="match status" value="1"/>
</dbReference>
<comment type="similarity">
    <text evidence="6">Belongs to the methyltransferase superfamily. tRNA (adenine-N(6)-)-methyltransferase family.</text>
</comment>
<dbReference type="PANTHER" id="PTHR47739:SF1">
    <property type="entry name" value="TRNA1(VAL) (ADENINE(37)-N6)-METHYLTRANSFERASE"/>
    <property type="match status" value="1"/>
</dbReference>
<accession>A0AB35YPK0</accession>
<dbReference type="Proteomes" id="UP001390963">
    <property type="component" value="Unassembled WGS sequence"/>
</dbReference>
<keyword evidence="3 6" id="KW-0808">Transferase</keyword>
<dbReference type="HAMAP" id="MF_01872">
    <property type="entry name" value="tRNA_methyltr_YfiC"/>
    <property type="match status" value="1"/>
</dbReference>
<proteinExistence type="inferred from homology"/>
<keyword evidence="2 6" id="KW-0489">Methyltransferase</keyword>
<evidence type="ECO:0000313" key="11">
    <source>
        <dbReference type="Proteomes" id="UP001390963"/>
    </source>
</evidence>
<dbReference type="AlphaFoldDB" id="A0AB35YPK0"/>
<organism evidence="8 10">
    <name type="scientific">Aequorivita flava</name>
    <dbReference type="NCBI Taxonomy" id="3114371"/>
    <lineage>
        <taxon>Bacteria</taxon>
        <taxon>Pseudomonadati</taxon>
        <taxon>Bacteroidota</taxon>
        <taxon>Flavobacteriia</taxon>
        <taxon>Flavobacteriales</taxon>
        <taxon>Flavobacteriaceae</taxon>
        <taxon>Aequorivita</taxon>
    </lineage>
</organism>
<keyword evidence="1 6" id="KW-0963">Cytoplasm</keyword>
<keyword evidence="5 6" id="KW-0819">tRNA processing</keyword>
<dbReference type="PROSITE" id="PS00092">
    <property type="entry name" value="N6_MTASE"/>
    <property type="match status" value="1"/>
</dbReference>
<evidence type="ECO:0000313" key="9">
    <source>
        <dbReference type="EMBL" id="MEM0573069.1"/>
    </source>
</evidence>
<dbReference type="GO" id="GO:0016430">
    <property type="term" value="F:tRNA (adenine-N6)-methyltransferase activity"/>
    <property type="evidence" value="ECO:0007669"/>
    <property type="project" value="UniProtKB-UniRule"/>
</dbReference>
<comment type="function">
    <text evidence="6">Specifically methylates the adenine in position 37 of tRNA(1)(Val) (anticodon cmo5UAC).</text>
</comment>
<dbReference type="EMBL" id="JBANCF010000003">
    <property type="protein sequence ID" value="MEM0573069.1"/>
    <property type="molecule type" value="Genomic_DNA"/>
</dbReference>
<evidence type="ECO:0000256" key="4">
    <source>
        <dbReference type="ARBA" id="ARBA00022691"/>
    </source>
</evidence>
<evidence type="ECO:0000313" key="8">
    <source>
        <dbReference type="EMBL" id="MEM0517999.1"/>
    </source>
</evidence>
<evidence type="ECO:0000256" key="6">
    <source>
        <dbReference type="HAMAP-Rule" id="MF_01872"/>
    </source>
</evidence>
<dbReference type="RefSeq" id="WP_342687054.1">
    <property type="nucleotide sequence ID" value="NZ_JAZBJM010000003.1"/>
</dbReference>
<protein>
    <recommendedName>
        <fullName evidence="6">tRNA1(Val) (adenine(37)-N6)-methyltransferase</fullName>
        <ecNumber evidence="6">2.1.1.223</ecNumber>
    </recommendedName>
    <alternativeName>
        <fullName evidence="6">tRNA m6A37 methyltransferase</fullName>
    </alternativeName>
</protein>
<reference evidence="8 11" key="1">
    <citation type="submission" date="2024-01" db="EMBL/GenBank/DDBJ databases">
        <title>Aequorivita flavus sp. nov., isolated from deep-sea sediment.</title>
        <authorList>
            <person name="Chen X."/>
        </authorList>
    </citation>
    <scope>NUCLEOTIDE SEQUENCE</scope>
    <source>
        <strain evidence="8">MCCC 1A16923</strain>
        <strain evidence="9 11">MCCC 1A16935</strain>
    </source>
</reference>
<evidence type="ECO:0000256" key="1">
    <source>
        <dbReference type="ARBA" id="ARBA00022490"/>
    </source>
</evidence>
<name>A0AB35YPK0_9FLAO</name>
<comment type="catalytic activity">
    <reaction evidence="6">
        <text>adenosine(37) in tRNA1(Val) + S-adenosyl-L-methionine = N(6)-methyladenosine(37) in tRNA1(Val) + S-adenosyl-L-homocysteine + H(+)</text>
        <dbReference type="Rhea" id="RHEA:43160"/>
        <dbReference type="Rhea" id="RHEA-COMP:10369"/>
        <dbReference type="Rhea" id="RHEA-COMP:10370"/>
        <dbReference type="ChEBI" id="CHEBI:15378"/>
        <dbReference type="ChEBI" id="CHEBI:57856"/>
        <dbReference type="ChEBI" id="CHEBI:59789"/>
        <dbReference type="ChEBI" id="CHEBI:74411"/>
        <dbReference type="ChEBI" id="CHEBI:74449"/>
        <dbReference type="EC" id="2.1.1.223"/>
    </reaction>
</comment>
<dbReference type="GO" id="GO:0005737">
    <property type="term" value="C:cytoplasm"/>
    <property type="evidence" value="ECO:0007669"/>
    <property type="project" value="UniProtKB-SubCell"/>
</dbReference>
<evidence type="ECO:0000256" key="2">
    <source>
        <dbReference type="ARBA" id="ARBA00022603"/>
    </source>
</evidence>
<dbReference type="GO" id="GO:0003676">
    <property type="term" value="F:nucleic acid binding"/>
    <property type="evidence" value="ECO:0007669"/>
    <property type="project" value="InterPro"/>
</dbReference>
<dbReference type="InterPro" id="IPR050210">
    <property type="entry name" value="tRNA_Adenine-N(6)_MTase"/>
</dbReference>
<dbReference type="EC" id="2.1.1.223" evidence="6"/>
<sequence>MKPFQFKQFTVAQDRCAMKIGTDGVLLGAWVSIEKNPFSILDIGAGTGIIALQLAQRSNAEMIDALEIDDNAYEQCVDNFENSPWGDRLFCYHASLAELAEEIEDKYDLIISNPPFYSPPLPSASPPKGEKIISTSRELARFNDALPFDELIECASQLLSDEGVFAVIIPRKEEERFIKIASEVNLFPNRICRVRGNETSEEKRSMLEFSFEKISPKIENLIIETSRHNYTEEYKKLVGDFYLKM</sequence>
<gene>
    <name evidence="9" type="ORF">VZD24_06055</name>
    <name evidence="8" type="ORF">VZD85_06515</name>
</gene>
<keyword evidence="11" id="KW-1185">Reference proteome</keyword>
<comment type="subcellular location">
    <subcellularLocation>
        <location evidence="6">Cytoplasm</location>
    </subcellularLocation>
</comment>
<evidence type="ECO:0000313" key="10">
    <source>
        <dbReference type="Proteomes" id="UP001388259"/>
    </source>
</evidence>
<dbReference type="SUPFAM" id="SSF53335">
    <property type="entry name" value="S-adenosyl-L-methionine-dependent methyltransferases"/>
    <property type="match status" value="1"/>
</dbReference>
<evidence type="ECO:0000256" key="3">
    <source>
        <dbReference type="ARBA" id="ARBA00022679"/>
    </source>
</evidence>
<keyword evidence="4 6" id="KW-0949">S-adenosyl-L-methionine</keyword>
<dbReference type="InterPro" id="IPR007848">
    <property type="entry name" value="Small_mtfrase_dom"/>
</dbReference>
<evidence type="ECO:0000259" key="7">
    <source>
        <dbReference type="Pfam" id="PF05175"/>
    </source>
</evidence>
<comment type="caution">
    <text evidence="8">The sequence shown here is derived from an EMBL/GenBank/DDBJ whole genome shotgun (WGS) entry which is preliminary data.</text>
</comment>
<dbReference type="InterPro" id="IPR029063">
    <property type="entry name" value="SAM-dependent_MTases_sf"/>
</dbReference>
<dbReference type="Proteomes" id="UP001388259">
    <property type="component" value="Unassembled WGS sequence"/>
</dbReference>
<dbReference type="GO" id="GO:0032259">
    <property type="term" value="P:methylation"/>
    <property type="evidence" value="ECO:0007669"/>
    <property type="project" value="UniProtKB-KW"/>
</dbReference>
<evidence type="ECO:0000256" key="5">
    <source>
        <dbReference type="ARBA" id="ARBA00022694"/>
    </source>
</evidence>
<dbReference type="Pfam" id="PF05175">
    <property type="entry name" value="MTS"/>
    <property type="match status" value="1"/>
</dbReference>
<dbReference type="InterPro" id="IPR022882">
    <property type="entry name" value="tRNA_adenine-N6_MeTrfase"/>
</dbReference>
<dbReference type="CDD" id="cd02440">
    <property type="entry name" value="AdoMet_MTases"/>
    <property type="match status" value="1"/>
</dbReference>
<dbReference type="InterPro" id="IPR002052">
    <property type="entry name" value="DNA_methylase_N6_adenine_CS"/>
</dbReference>
<feature type="domain" description="Methyltransferase small" evidence="7">
    <location>
        <begin position="39"/>
        <end position="118"/>
    </location>
</feature>